<dbReference type="RefSeq" id="WP_067307553.1">
    <property type="nucleotide sequence ID" value="NZ_CP016279.1"/>
</dbReference>
<evidence type="ECO:0000313" key="3">
    <source>
        <dbReference type="Proteomes" id="UP000092659"/>
    </source>
</evidence>
<dbReference type="Proteomes" id="UP001519309">
    <property type="component" value="Unassembled WGS sequence"/>
</dbReference>
<evidence type="ECO:0000313" key="2">
    <source>
        <dbReference type="EMBL" id="MBP2056280.1"/>
    </source>
</evidence>
<sequence length="257" mass="28522">MVQVLADATLQEIKDHLEVIVDSGRGTTFQGSESVVRQLSEPGDLCSLIGQIISDDDALAEIAALSYYHANNFLKLVLLAGDKNPWKLRLHMWHPQPDASGIIAEDIHSHRWDFTTALVVGEYFAQEYRIGPGEEYYHFKYLPIGQGKAFSLEAQGKEQLTSVFEAVLPAGTVYHINHEVLHCISRSAGKAAASLVLQQPAVEEFTNVYRTSPVGEQAKTEIEVQRPSVDQLRDELKHFLTWIDCSGPLRNTAPSPA</sequence>
<organism evidence="1 3">
    <name type="scientific">Streptomyces griseochromogenes</name>
    <dbReference type="NCBI Taxonomy" id="68214"/>
    <lineage>
        <taxon>Bacteria</taxon>
        <taxon>Bacillati</taxon>
        <taxon>Actinomycetota</taxon>
        <taxon>Actinomycetes</taxon>
        <taxon>Kitasatosporales</taxon>
        <taxon>Streptomycetaceae</taxon>
        <taxon>Streptomyces</taxon>
    </lineage>
</organism>
<name>A0A1B1AZU0_9ACTN</name>
<evidence type="ECO:0000313" key="1">
    <source>
        <dbReference type="EMBL" id="ANP52060.1"/>
    </source>
</evidence>
<dbReference type="OrthoDB" id="2596042at2"/>
<reference evidence="1 3" key="1">
    <citation type="submission" date="2016-06" db="EMBL/GenBank/DDBJ databases">
        <title>Complete genome sequence of Streptomyces griseochromogenes ATCC 14511, the Blasticidin S producer.</title>
        <authorList>
            <person name="Wu L."/>
        </authorList>
    </citation>
    <scope>NUCLEOTIDE SEQUENCE [LARGE SCALE GENOMIC DNA]</scope>
    <source>
        <strain evidence="1 3">ATCC 14511</strain>
    </source>
</reference>
<reference evidence="2 4" key="2">
    <citation type="submission" date="2021-03" db="EMBL/GenBank/DDBJ databases">
        <title>Genomic Encyclopedia of Type Strains, Phase IV (KMG-IV): sequencing the most valuable type-strain genomes for metagenomic binning, comparative biology and taxonomic classification.</title>
        <authorList>
            <person name="Goeker M."/>
        </authorList>
    </citation>
    <scope>NUCLEOTIDE SEQUENCE [LARGE SCALE GENOMIC DNA]</scope>
    <source>
        <strain evidence="2 4">DSM 40499</strain>
    </source>
</reference>
<dbReference type="KEGG" id="sgs:AVL59_23020"/>
<gene>
    <name evidence="1" type="ORF">AVL59_23020</name>
    <name evidence="2" type="ORF">J2Z21_009298</name>
</gene>
<evidence type="ECO:0000313" key="4">
    <source>
        <dbReference type="Proteomes" id="UP001519309"/>
    </source>
</evidence>
<keyword evidence="4" id="KW-1185">Reference proteome</keyword>
<dbReference type="EMBL" id="CP016279">
    <property type="protein sequence ID" value="ANP52060.1"/>
    <property type="molecule type" value="Genomic_DNA"/>
</dbReference>
<protein>
    <submittedName>
        <fullName evidence="1">Uncharacterized protein</fullName>
    </submittedName>
</protein>
<accession>A0A1B1AZU0</accession>
<dbReference type="AlphaFoldDB" id="A0A1B1AZU0"/>
<dbReference type="STRING" id="68214.AVL59_23020"/>
<proteinExistence type="predicted"/>
<dbReference type="Proteomes" id="UP000092659">
    <property type="component" value="Chromosome"/>
</dbReference>
<dbReference type="EMBL" id="JAGGLP010000043">
    <property type="protein sequence ID" value="MBP2056280.1"/>
    <property type="molecule type" value="Genomic_DNA"/>
</dbReference>